<feature type="region of interest" description="Disordered" evidence="1">
    <location>
        <begin position="668"/>
        <end position="697"/>
    </location>
</feature>
<organism evidence="4 5">
    <name type="scientific">Aplysia californica</name>
    <name type="common">California sea hare</name>
    <dbReference type="NCBI Taxonomy" id="6500"/>
    <lineage>
        <taxon>Eukaryota</taxon>
        <taxon>Metazoa</taxon>
        <taxon>Spiralia</taxon>
        <taxon>Lophotrochozoa</taxon>
        <taxon>Mollusca</taxon>
        <taxon>Gastropoda</taxon>
        <taxon>Heterobranchia</taxon>
        <taxon>Euthyneura</taxon>
        <taxon>Tectipleura</taxon>
        <taxon>Aplysiida</taxon>
        <taxon>Aplysioidea</taxon>
        <taxon>Aplysiidae</taxon>
        <taxon>Aplysia</taxon>
    </lineage>
</organism>
<evidence type="ECO:0000313" key="5">
    <source>
        <dbReference type="RefSeq" id="XP_005111426.3"/>
    </source>
</evidence>
<dbReference type="Pfam" id="PF01171">
    <property type="entry name" value="ATP_bind_3"/>
    <property type="match status" value="1"/>
</dbReference>
<sequence>MAEAVDRQFYSVPKGPPEDGHEFYNGLGSQHYNRVPNGSSLGQTRAIEKDALPAEVAKKSSDSQSGLCAYIAKNVIGVDKTFTGPFGLRKVTYLDYVASGRSLEFIEKYIQDEVLPEYGNTHTTTSVTSLQTTLFRHEARDIIRNSCNASEHDSVIFVGSGTTGAVHKLLHSLNLKHSPIVFTGPYEHHSNILPWKEAGGQIVRVREAADGGVDLVDLETKLKAYSDTGRQLIGVFSAASNVTGILSDTDAVTICLHRHGALAFWDYAAAAPYIKIDVNPYIGGPNQHLVYKDAIYFSVHKFVGGTSTPGVLIAKKNLFRNPVPHGCGGGSVFFVRREQQRYLQEAEVKEEGGTPAIVGSVRAGLVVQLKEAVGWEVIQERDLLLLHKATQAWSDSPNLVLLGPTTVRRKLPVFSFLVRHGPTGRFLHHNFVAAVLNDVFGIQARGGCACAGPYAMDLLGLTEDKAKQIEELIAEDSRLDRVHLRRKGEYSHREILRPGFVRINLPYFLDEECVDFVLEAVKMVADRGWMLLPQYLFNPETGEWRQRSFQTFKDRKWLGHISYENGEMKYHTPPQHVKGPLPSSYQDCLDKARNIFTQAQKLRHKLADQSVMFDEHAETFRWFLLPSEANACLHGGQPRYVSPLELPFCPPGLLDWLGFVEESLERRTASESADSERSSSVSLQDSGTCGDKHVKGSEKEAVASFSKGFVEVLSEGFKEDIPAASDGFTNVSDVSNVENARLKTTTDISEKLTKTDNEAKACGETGSESDMNNSDVEKENVSLQQSELQPSSHHSQTENTVCRIASDKNISSTNARTGPEVNGASLSLPVVPGVTHDSAKPENSVSDPKSIMRSDGDGKGNDKHGQLSNGEIPQPDSTNEKPTFFCPLVRKQKDREVSGKGASTSGEGESPVAVKWYSPPKHIFKPTVSALEDFGMLRDGDRVLVCLSGGKDSLSLLHTMRQLQFYTRGKGIHFDLGAVTVDPQTPAYDPSPLKAYLATLGVPYFYESQGILETAENLPYECASICSFCSRMKRGRIYAAARREGYNVLALGQHLDDLSESFLMSFFHNGSLTTMKAHYTVKQGDLRVIRPFVYVREADLRHFAEKNKLPVIAENCPACFEAPKERHRSKQLLAAQEVMFPQVYNSMMAAMKPLMARGRGSEPAAHIPDQDEEGDES</sequence>
<evidence type="ECO:0000259" key="2">
    <source>
        <dbReference type="Pfam" id="PF00266"/>
    </source>
</evidence>
<keyword evidence="4" id="KW-1185">Reference proteome</keyword>
<feature type="domain" description="tRNA(Ile)-lysidine/2-thiocytidine synthase N-terminal" evidence="3">
    <location>
        <begin position="943"/>
        <end position="1112"/>
    </location>
</feature>
<dbReference type="InterPro" id="IPR000192">
    <property type="entry name" value="Aminotrans_V_dom"/>
</dbReference>
<gene>
    <name evidence="5" type="primary">LOC101861551</name>
</gene>
<feature type="region of interest" description="Disordered" evidence="1">
    <location>
        <begin position="811"/>
        <end position="911"/>
    </location>
</feature>
<dbReference type="Pfam" id="PF00266">
    <property type="entry name" value="Aminotran_5"/>
    <property type="match status" value="1"/>
</dbReference>
<dbReference type="InterPro" id="IPR015424">
    <property type="entry name" value="PyrdxlP-dep_Trfase"/>
</dbReference>
<evidence type="ECO:0000259" key="3">
    <source>
        <dbReference type="Pfam" id="PF01171"/>
    </source>
</evidence>
<dbReference type="GeneID" id="101861551"/>
<dbReference type="CDD" id="cd24138">
    <property type="entry name" value="TtcA-like"/>
    <property type="match status" value="1"/>
</dbReference>
<dbReference type="Gene3D" id="3.40.640.10">
    <property type="entry name" value="Type I PLP-dependent aspartate aminotransferase-like (Major domain)"/>
    <property type="match status" value="1"/>
</dbReference>
<dbReference type="Gene3D" id="3.40.50.620">
    <property type="entry name" value="HUPs"/>
    <property type="match status" value="1"/>
</dbReference>
<feature type="region of interest" description="Disordered" evidence="1">
    <location>
        <begin position="1"/>
        <end position="29"/>
    </location>
</feature>
<feature type="compositionally biased region" description="Polar residues" evidence="1">
    <location>
        <begin position="781"/>
        <end position="799"/>
    </location>
</feature>
<feature type="compositionally biased region" description="Basic and acidic residues" evidence="1">
    <location>
        <begin position="668"/>
        <end position="677"/>
    </location>
</feature>
<dbReference type="InterPro" id="IPR014729">
    <property type="entry name" value="Rossmann-like_a/b/a_fold"/>
</dbReference>
<name>A0ABM0K8M9_APLCA</name>
<dbReference type="InterPro" id="IPR011063">
    <property type="entry name" value="TilS/TtcA_N"/>
</dbReference>
<dbReference type="InterPro" id="IPR015422">
    <property type="entry name" value="PyrdxlP-dep_Trfase_small"/>
</dbReference>
<evidence type="ECO:0000313" key="4">
    <source>
        <dbReference type="Proteomes" id="UP000694888"/>
    </source>
</evidence>
<reference evidence="5" key="1">
    <citation type="submission" date="2025-08" db="UniProtKB">
        <authorList>
            <consortium name="RefSeq"/>
        </authorList>
    </citation>
    <scope>IDENTIFICATION</scope>
</reference>
<feature type="region of interest" description="Disordered" evidence="1">
    <location>
        <begin position="1157"/>
        <end position="1177"/>
    </location>
</feature>
<dbReference type="SUPFAM" id="SSF53383">
    <property type="entry name" value="PLP-dependent transferases"/>
    <property type="match status" value="1"/>
</dbReference>
<feature type="region of interest" description="Disordered" evidence="1">
    <location>
        <begin position="755"/>
        <end position="799"/>
    </location>
</feature>
<dbReference type="SUPFAM" id="SSF52402">
    <property type="entry name" value="Adenine nucleotide alpha hydrolases-like"/>
    <property type="match status" value="1"/>
</dbReference>
<evidence type="ECO:0000256" key="1">
    <source>
        <dbReference type="SAM" id="MobiDB-lite"/>
    </source>
</evidence>
<feature type="compositionally biased region" description="Polar residues" evidence="1">
    <location>
        <begin position="866"/>
        <end position="881"/>
    </location>
</feature>
<feature type="domain" description="Aminotransferase class V" evidence="2">
    <location>
        <begin position="93"/>
        <end position="455"/>
    </location>
</feature>
<accession>A0ABM0K8M9</accession>
<dbReference type="Gene3D" id="3.90.1150.10">
    <property type="entry name" value="Aspartate Aminotransferase, domain 1"/>
    <property type="match status" value="1"/>
</dbReference>
<dbReference type="PANTHER" id="PTHR43686">
    <property type="entry name" value="SULFURTRANSFERASE-RELATED"/>
    <property type="match status" value="1"/>
</dbReference>
<protein>
    <submittedName>
        <fullName evidence="5">Uncharacterized protein LOC101861551</fullName>
    </submittedName>
</protein>
<feature type="compositionally biased region" description="Basic and acidic residues" evidence="1">
    <location>
        <begin position="850"/>
        <end position="865"/>
    </location>
</feature>
<dbReference type="RefSeq" id="XP_005111426.3">
    <property type="nucleotide sequence ID" value="XM_005111369.3"/>
</dbReference>
<dbReference type="Proteomes" id="UP000694888">
    <property type="component" value="Unplaced"/>
</dbReference>
<dbReference type="PANTHER" id="PTHR43686:SF1">
    <property type="entry name" value="AMINOTRAN_5 DOMAIN-CONTAINING PROTEIN"/>
    <property type="match status" value="1"/>
</dbReference>
<dbReference type="InterPro" id="IPR015421">
    <property type="entry name" value="PyrdxlP-dep_Trfase_major"/>
</dbReference>
<proteinExistence type="predicted"/>